<accession>A0A9N8WCX3</accession>
<comment type="catalytic activity">
    <reaction evidence="1">
        <text>RNA(n) + a ribonucleoside 5'-triphosphate = RNA(n+1) + diphosphate</text>
        <dbReference type="Rhea" id="RHEA:21248"/>
        <dbReference type="Rhea" id="RHEA-COMP:14527"/>
        <dbReference type="Rhea" id="RHEA-COMP:17342"/>
        <dbReference type="ChEBI" id="CHEBI:33019"/>
        <dbReference type="ChEBI" id="CHEBI:61557"/>
        <dbReference type="ChEBI" id="CHEBI:140395"/>
        <dbReference type="EC" id="2.7.7.48"/>
    </reaction>
</comment>
<keyword evidence="1" id="KW-0696">RNA-directed RNA polymerase</keyword>
<dbReference type="Proteomes" id="UP000789572">
    <property type="component" value="Unassembled WGS sequence"/>
</dbReference>
<evidence type="ECO:0000259" key="2">
    <source>
        <dbReference type="Pfam" id="PF05183"/>
    </source>
</evidence>
<organism evidence="3 4">
    <name type="scientific">Paraglomus occultum</name>
    <dbReference type="NCBI Taxonomy" id="144539"/>
    <lineage>
        <taxon>Eukaryota</taxon>
        <taxon>Fungi</taxon>
        <taxon>Fungi incertae sedis</taxon>
        <taxon>Mucoromycota</taxon>
        <taxon>Glomeromycotina</taxon>
        <taxon>Glomeromycetes</taxon>
        <taxon>Paraglomerales</taxon>
        <taxon>Paraglomeraceae</taxon>
        <taxon>Paraglomus</taxon>
    </lineage>
</organism>
<gene>
    <name evidence="3" type="ORF">POCULU_LOCUS1775</name>
</gene>
<dbReference type="PANTHER" id="PTHR23079">
    <property type="entry name" value="RNA-DEPENDENT RNA POLYMERASE"/>
    <property type="match status" value="1"/>
</dbReference>
<dbReference type="GO" id="GO:0003968">
    <property type="term" value="F:RNA-directed RNA polymerase activity"/>
    <property type="evidence" value="ECO:0007669"/>
    <property type="project" value="UniProtKB-KW"/>
</dbReference>
<dbReference type="Pfam" id="PF05183">
    <property type="entry name" value="RdRP"/>
    <property type="match status" value="1"/>
</dbReference>
<reference evidence="3" key="1">
    <citation type="submission" date="2021-06" db="EMBL/GenBank/DDBJ databases">
        <authorList>
            <person name="Kallberg Y."/>
            <person name="Tangrot J."/>
            <person name="Rosling A."/>
        </authorList>
    </citation>
    <scope>NUCLEOTIDE SEQUENCE</scope>
    <source>
        <strain evidence="3">IA702</strain>
    </source>
</reference>
<keyword evidence="1" id="KW-0694">RNA-binding</keyword>
<dbReference type="GO" id="GO:0003723">
    <property type="term" value="F:RNA binding"/>
    <property type="evidence" value="ECO:0007669"/>
    <property type="project" value="UniProtKB-KW"/>
</dbReference>
<comment type="similarity">
    <text evidence="1">Belongs to the RdRP family.</text>
</comment>
<feature type="domain" description="RDRP core" evidence="2">
    <location>
        <begin position="285"/>
        <end position="902"/>
    </location>
</feature>
<evidence type="ECO:0000313" key="3">
    <source>
        <dbReference type="EMBL" id="CAG8485418.1"/>
    </source>
</evidence>
<dbReference type="EC" id="2.7.7.48" evidence="1"/>
<dbReference type="OrthoDB" id="10055769at2759"/>
<keyword evidence="1" id="KW-0808">Transferase</keyword>
<keyword evidence="4" id="KW-1185">Reference proteome</keyword>
<keyword evidence="1" id="KW-0548">Nucleotidyltransferase</keyword>
<dbReference type="GO" id="GO:0031380">
    <property type="term" value="C:nuclear RNA-directed RNA polymerase complex"/>
    <property type="evidence" value="ECO:0007669"/>
    <property type="project" value="TreeGrafter"/>
</dbReference>
<evidence type="ECO:0000313" key="4">
    <source>
        <dbReference type="Proteomes" id="UP000789572"/>
    </source>
</evidence>
<dbReference type="InterPro" id="IPR057596">
    <property type="entry name" value="RDRP_core"/>
</dbReference>
<name>A0A9N8WCX3_9GLOM</name>
<evidence type="ECO:0000256" key="1">
    <source>
        <dbReference type="RuleBase" id="RU363098"/>
    </source>
</evidence>
<sequence length="1159" mass="132940">MEYHPSVEHWSFTFNYEAKCRFCMSEPFTTQEHKRYLQKLAEINVEYLATVAKRLLGILKEPNGRSVNSLQKETSIELKKALDLTSRPTATPTTNINTDVAFRNTPSRGRRLFAPQLSPATIELVTRLSISDNKSDKSDDERTFWLTPPVNSMTDDISWVAKPPAGCRLTEYLNYMPIGMPALVLKKLKKFNFVEQFEICRFFHPFGLLDWKDFEPDLLRVCAGNELYDVLKHMYIERGYGTELDSHAIPKRSFNRVWTLTENINVDQAIVFLAKLTLSNNRYLISLDPIKVGRSKRFYRKWGSERFLLIRLSESISNISGKVLEKLKKQLLRPIDLLGRKYEMFYGKDGTFYYFATSGPGLQRKPLWDIINWHIPVSYQNVDMTFNKFFSRISLGLSNTKQTIVFKPDEIRLVDDIYAIGRHGKKYCMTDGCAAISLKAMRQVADVLNETVTPCAIQGRIGGAKGLWYLDPLMDNTQNWIEIRQSQLKYWIYGKDEQLLKERGDDELLRTLDVCKVFQAPNMPGSLNSQFIPVLAHGGVDVSVFTEILKENIDKLKSAVINCNDQTKLIKWLEDTGNLMKLRLEESNYGFSYGTIAETSSDYMSDDIPTISAMPMNIGETAIEMLAAGFTPKECPFLARKITLFLKNAVKAMTRKFRIIVPLSRVVCCIADPTNTLGPGEVFLQLDGNAGRDEKSGCPFGVIEADMILARNPAYLPSDVWKVRAVRKAELLGYRNVVVFPTRLGPTDEGSIANRLSGGDYDGDIIFCCWDPRIVNGFHNTQVDQIRPEVEEAFCKNDKRVVDILRDIRDTKSAERIIQQRIVDTLFDDITNQLGLYSFYHQIWSAKFGIDHEKSIYFGQMCAKLVDATKQSLKLKEGKSQTDGREVSKLDWPQWFIDQRERKKGCSHFDLDSSDAFSMRRSGTQSPLDIVNEFMKKELSIFNSNNFSIIPNSTNDQDQHIGRFWQKEVERAGMMKKLGDSTYLEDLQLIRKSMDNLVVEYNRTYRDIMDEERERENIIRQKSHRKRTAISPCSLFPASIDNDIDELFLYKFRTTPTPSMYKNLHLRCTERKSVYNAALDLEMKLKASALYLASFKKKDDGKCCWALAFRELCNIKASMVEADENITGYPKTTGGARTVMGNVWKTMKVDRRWLIKSGS</sequence>
<comment type="caution">
    <text evidence="3">The sequence shown here is derived from an EMBL/GenBank/DDBJ whole genome shotgun (WGS) entry which is preliminary data.</text>
</comment>
<dbReference type="PANTHER" id="PTHR23079:SF14">
    <property type="entry name" value="RNA-DEPENDENT RNA POLYMERASE"/>
    <property type="match status" value="1"/>
</dbReference>
<dbReference type="AlphaFoldDB" id="A0A9N8WCX3"/>
<dbReference type="GO" id="GO:0030422">
    <property type="term" value="P:siRNA processing"/>
    <property type="evidence" value="ECO:0007669"/>
    <property type="project" value="TreeGrafter"/>
</dbReference>
<proteinExistence type="inferred from homology"/>
<dbReference type="InterPro" id="IPR007855">
    <property type="entry name" value="RDRP"/>
</dbReference>
<protein>
    <recommendedName>
        <fullName evidence="1">RNA-dependent RNA polymerase</fullName>
        <ecNumber evidence="1">2.7.7.48</ecNumber>
    </recommendedName>
</protein>
<dbReference type="EMBL" id="CAJVPJ010000143">
    <property type="protein sequence ID" value="CAG8485418.1"/>
    <property type="molecule type" value="Genomic_DNA"/>
</dbReference>